<evidence type="ECO:0000313" key="2">
    <source>
        <dbReference type="EMBL" id="KAF0898068.1"/>
    </source>
</evidence>
<comment type="caution">
    <text evidence="2">The sequence shown here is derived from an EMBL/GenBank/DDBJ whole genome shotgun (WGS) entry which is preliminary data.</text>
</comment>
<feature type="region of interest" description="Disordered" evidence="1">
    <location>
        <begin position="1"/>
        <end position="22"/>
    </location>
</feature>
<feature type="compositionally biased region" description="Gly residues" evidence="1">
    <location>
        <begin position="11"/>
        <end position="21"/>
    </location>
</feature>
<gene>
    <name evidence="2" type="ORF">E2562_001739</name>
</gene>
<reference evidence="2 3" key="1">
    <citation type="submission" date="2019-11" db="EMBL/GenBank/DDBJ databases">
        <title>Whole genome sequence of Oryza granulata.</title>
        <authorList>
            <person name="Li W."/>
        </authorList>
    </citation>
    <scope>NUCLEOTIDE SEQUENCE [LARGE SCALE GENOMIC DNA]</scope>
    <source>
        <strain evidence="3">cv. Menghai</strain>
        <tissue evidence="2">Leaf</tissue>
    </source>
</reference>
<evidence type="ECO:0000256" key="1">
    <source>
        <dbReference type="SAM" id="MobiDB-lite"/>
    </source>
</evidence>
<accession>A0A6G1CC67</accession>
<organism evidence="2 3">
    <name type="scientific">Oryza meyeriana var. granulata</name>
    <dbReference type="NCBI Taxonomy" id="110450"/>
    <lineage>
        <taxon>Eukaryota</taxon>
        <taxon>Viridiplantae</taxon>
        <taxon>Streptophyta</taxon>
        <taxon>Embryophyta</taxon>
        <taxon>Tracheophyta</taxon>
        <taxon>Spermatophyta</taxon>
        <taxon>Magnoliopsida</taxon>
        <taxon>Liliopsida</taxon>
        <taxon>Poales</taxon>
        <taxon>Poaceae</taxon>
        <taxon>BOP clade</taxon>
        <taxon>Oryzoideae</taxon>
        <taxon>Oryzeae</taxon>
        <taxon>Oryzinae</taxon>
        <taxon>Oryza</taxon>
        <taxon>Oryza meyeriana</taxon>
    </lineage>
</organism>
<dbReference type="Proteomes" id="UP000479710">
    <property type="component" value="Unassembled WGS sequence"/>
</dbReference>
<protein>
    <submittedName>
        <fullName evidence="2">Uncharacterized protein</fullName>
    </submittedName>
</protein>
<keyword evidence="3" id="KW-1185">Reference proteome</keyword>
<evidence type="ECO:0000313" key="3">
    <source>
        <dbReference type="Proteomes" id="UP000479710"/>
    </source>
</evidence>
<sequence>MGERCMRPVHAGGGRGAGGGQSAVADAWGHGCGGALSRGRCSPSPVGSVQGKGRSTRLT</sequence>
<feature type="region of interest" description="Disordered" evidence="1">
    <location>
        <begin position="36"/>
        <end position="59"/>
    </location>
</feature>
<dbReference type="EMBL" id="SPHZ02000009">
    <property type="protein sequence ID" value="KAF0898068.1"/>
    <property type="molecule type" value="Genomic_DNA"/>
</dbReference>
<name>A0A6G1CC67_9ORYZ</name>
<dbReference type="AlphaFoldDB" id="A0A6G1CC67"/>
<proteinExistence type="predicted"/>